<evidence type="ECO:0000313" key="2">
    <source>
        <dbReference type="Proteomes" id="UP000587527"/>
    </source>
</evidence>
<evidence type="ECO:0000313" key="1">
    <source>
        <dbReference type="EMBL" id="MBB5869006.1"/>
    </source>
</evidence>
<dbReference type="SUPFAM" id="SSF52047">
    <property type="entry name" value="RNI-like"/>
    <property type="match status" value="1"/>
</dbReference>
<dbReference type="InterPro" id="IPR047722">
    <property type="entry name" value="STM4015-like"/>
</dbReference>
<organism evidence="1 2">
    <name type="scientific">Allocatelliglobosispora scoriae</name>
    <dbReference type="NCBI Taxonomy" id="643052"/>
    <lineage>
        <taxon>Bacteria</taxon>
        <taxon>Bacillati</taxon>
        <taxon>Actinomycetota</taxon>
        <taxon>Actinomycetes</taxon>
        <taxon>Micromonosporales</taxon>
        <taxon>Micromonosporaceae</taxon>
        <taxon>Allocatelliglobosispora</taxon>
    </lineage>
</organism>
<dbReference type="InterPro" id="IPR032675">
    <property type="entry name" value="LRR_dom_sf"/>
</dbReference>
<dbReference type="EMBL" id="JACHMN010000002">
    <property type="protein sequence ID" value="MBB5869006.1"/>
    <property type="molecule type" value="Genomic_DNA"/>
</dbReference>
<gene>
    <name evidence="1" type="ORF">F4553_002385</name>
</gene>
<proteinExistence type="predicted"/>
<evidence type="ECO:0008006" key="3">
    <source>
        <dbReference type="Google" id="ProtNLM"/>
    </source>
</evidence>
<dbReference type="Gene3D" id="3.80.10.10">
    <property type="entry name" value="Ribonuclease Inhibitor"/>
    <property type="match status" value="1"/>
</dbReference>
<reference evidence="1 2" key="1">
    <citation type="submission" date="2020-08" db="EMBL/GenBank/DDBJ databases">
        <title>Sequencing the genomes of 1000 actinobacteria strains.</title>
        <authorList>
            <person name="Klenk H.-P."/>
        </authorList>
    </citation>
    <scope>NUCLEOTIDE SEQUENCE [LARGE SCALE GENOMIC DNA]</scope>
    <source>
        <strain evidence="1 2">DSM 45362</strain>
    </source>
</reference>
<dbReference type="Proteomes" id="UP000587527">
    <property type="component" value="Unassembled WGS sequence"/>
</dbReference>
<accession>A0A841BNX9</accession>
<dbReference type="NCBIfam" id="NF038076">
    <property type="entry name" value="fam_STM4015"/>
    <property type="match status" value="1"/>
</dbReference>
<keyword evidence="2" id="KW-1185">Reference proteome</keyword>
<protein>
    <recommendedName>
        <fullName evidence="3">Leucine-rich repeat domain-containing protein</fullName>
    </recommendedName>
</protein>
<name>A0A841BNX9_9ACTN</name>
<comment type="caution">
    <text evidence="1">The sequence shown here is derived from an EMBL/GenBank/DDBJ whole genome shotgun (WGS) entry which is preliminary data.</text>
</comment>
<sequence length="308" mass="32975">MTINSHITTFAGLPVLEYVDGARADDPAAVAWRIEDPDYDGGDVFRARLAALVAEPWADRITALILGSWGSTYDSAPPLELVIEAAAKLPALTALFIGEITFEECEISWIQQGDITPVLEAFPKLEVLTVRGTEDLQLKPLRHTGLRKLTFEAGGLPAEIVRAVGECDLPALQHLELWLGTDNYGGDATVDDLTHILIGSRLPSLTYLGLRDAEIADLVAAALAGAPIVARLTELDLSLGILSDVGASALLAGQPLIHLLKLDLHHHYISEPVMDRLNAELGEAGVAVDLSDAGDPEDVDERYVAVAE</sequence>
<dbReference type="RefSeq" id="WP_184835352.1">
    <property type="nucleotide sequence ID" value="NZ_JACHMN010000002.1"/>
</dbReference>
<dbReference type="AlphaFoldDB" id="A0A841BNX9"/>